<dbReference type="AlphaFoldDB" id="A0A1C7DHG8"/>
<reference evidence="2" key="3">
    <citation type="submission" date="2016-10" db="EMBL/GenBank/DDBJ databases">
        <authorList>
            <person name="See-Too W.S."/>
        </authorList>
    </citation>
    <scope>NUCLEOTIDE SEQUENCE</scope>
    <source>
        <strain evidence="2">DSM 14505</strain>
    </source>
</reference>
<organism evidence="3 4">
    <name type="scientific">Planococcus antarcticus DSM 14505</name>
    <dbReference type="NCBI Taxonomy" id="1185653"/>
    <lineage>
        <taxon>Bacteria</taxon>
        <taxon>Bacillati</taxon>
        <taxon>Bacillota</taxon>
        <taxon>Bacilli</taxon>
        <taxon>Bacillales</taxon>
        <taxon>Caryophanaceae</taxon>
        <taxon>Planococcus</taxon>
    </lineage>
</organism>
<dbReference type="KEGG" id="pana:BBH88_11285"/>
<reference evidence="5" key="2">
    <citation type="submission" date="2016-07" db="EMBL/GenBank/DDBJ databases">
        <authorList>
            <person name="See-Too W.S."/>
        </authorList>
    </citation>
    <scope>NUCLEOTIDE SEQUENCE [LARGE SCALE GENOMIC DNA]</scope>
    <source>
        <strain evidence="5">DSM 14505</strain>
    </source>
</reference>
<dbReference type="Proteomes" id="UP000004725">
    <property type="component" value="Unassembled WGS sequence"/>
</dbReference>
<evidence type="ECO:0000313" key="4">
    <source>
        <dbReference type="Proteomes" id="UP000004725"/>
    </source>
</evidence>
<feature type="transmembrane region" description="Helical" evidence="1">
    <location>
        <begin position="50"/>
        <end position="72"/>
    </location>
</feature>
<dbReference type="Proteomes" id="UP000092661">
    <property type="component" value="Chromosome"/>
</dbReference>
<reference evidence="3 4" key="1">
    <citation type="journal article" date="2012" name="J. Bacteriol.">
        <title>Genome Sequence of the Antarctic Psychrophile Bacterium Planococcus antarcticus DSM 14505.</title>
        <authorList>
            <person name="Margolles A."/>
            <person name="Gueimonde M."/>
            <person name="Sanchez B."/>
        </authorList>
    </citation>
    <scope>NUCLEOTIDE SEQUENCE [LARGE SCALE GENOMIC DNA]</scope>
    <source>
        <strain evidence="3 4">DSM 14505</strain>
    </source>
</reference>
<proteinExistence type="predicted"/>
<name>A0A1C7DHG8_9BACL</name>
<keyword evidence="5" id="KW-1185">Reference proteome</keyword>
<dbReference type="OrthoDB" id="2428942at2"/>
<keyword evidence="1" id="KW-1133">Transmembrane helix</keyword>
<accession>A0A1C7DHG8</accession>
<dbReference type="RefSeq" id="WP_006828309.1">
    <property type="nucleotide sequence ID" value="NZ_AJYB01000006.1"/>
</dbReference>
<feature type="transmembrane region" description="Helical" evidence="1">
    <location>
        <begin position="5"/>
        <end position="23"/>
    </location>
</feature>
<dbReference type="EMBL" id="AJYB01000006">
    <property type="protein sequence ID" value="EIM08317.1"/>
    <property type="molecule type" value="Genomic_DNA"/>
</dbReference>
<keyword evidence="1" id="KW-0472">Membrane</keyword>
<sequence>MKKMFISLLGGLILGIISSFIFMDYQKISYEVIGLGGVDERTIKDIDFEFAFNASLLVIGFTILIFVIWTYIDKKKDEKFYKNYNK</sequence>
<evidence type="ECO:0000313" key="3">
    <source>
        <dbReference type="EMBL" id="EIM08317.1"/>
    </source>
</evidence>
<gene>
    <name evidence="3" type="ORF">A1A1_01443</name>
    <name evidence="2" type="ORF">BBH88_11285</name>
</gene>
<dbReference type="EMBL" id="CP016534">
    <property type="protein sequence ID" value="ANU10852.1"/>
    <property type="molecule type" value="Genomic_DNA"/>
</dbReference>
<keyword evidence="1" id="KW-0812">Transmembrane</keyword>
<evidence type="ECO:0000313" key="2">
    <source>
        <dbReference type="EMBL" id="ANU10852.1"/>
    </source>
</evidence>
<evidence type="ECO:0000256" key="1">
    <source>
        <dbReference type="SAM" id="Phobius"/>
    </source>
</evidence>
<evidence type="ECO:0000313" key="5">
    <source>
        <dbReference type="Proteomes" id="UP000092661"/>
    </source>
</evidence>
<protein>
    <submittedName>
        <fullName evidence="3">Uncharacterized protein</fullName>
    </submittedName>
</protein>